<feature type="compositionally biased region" description="Acidic residues" evidence="1">
    <location>
        <begin position="455"/>
        <end position="464"/>
    </location>
</feature>
<accession>A0AA39IUQ1</accession>
<reference evidence="2" key="1">
    <citation type="submission" date="2023-06" db="EMBL/GenBank/DDBJ databases">
        <authorList>
            <consortium name="Lawrence Berkeley National Laboratory"/>
            <person name="Ahrendt S."/>
            <person name="Sahu N."/>
            <person name="Indic B."/>
            <person name="Wong-Bajracharya J."/>
            <person name="Merenyi Z."/>
            <person name="Ke H.-M."/>
            <person name="Monk M."/>
            <person name="Kocsube S."/>
            <person name="Drula E."/>
            <person name="Lipzen A."/>
            <person name="Balint B."/>
            <person name="Henrissat B."/>
            <person name="Andreopoulos B."/>
            <person name="Martin F.M."/>
            <person name="Harder C.B."/>
            <person name="Rigling D."/>
            <person name="Ford K.L."/>
            <person name="Foster G.D."/>
            <person name="Pangilinan J."/>
            <person name="Papanicolaou A."/>
            <person name="Barry K."/>
            <person name="LaButti K."/>
            <person name="Viragh M."/>
            <person name="Koriabine M."/>
            <person name="Yan M."/>
            <person name="Riley R."/>
            <person name="Champramary S."/>
            <person name="Plett K.L."/>
            <person name="Tsai I.J."/>
            <person name="Slot J."/>
            <person name="Sipos G."/>
            <person name="Plett J."/>
            <person name="Nagy L.G."/>
            <person name="Grigoriev I.V."/>
        </authorList>
    </citation>
    <scope>NUCLEOTIDE SEQUENCE</scope>
    <source>
        <strain evidence="2">FPL87.14</strain>
    </source>
</reference>
<feature type="region of interest" description="Disordered" evidence="1">
    <location>
        <begin position="677"/>
        <end position="696"/>
    </location>
</feature>
<gene>
    <name evidence="2" type="ORF">EV421DRAFT_1913211</name>
</gene>
<feature type="compositionally biased region" description="Polar residues" evidence="1">
    <location>
        <begin position="358"/>
        <end position="375"/>
    </location>
</feature>
<evidence type="ECO:0000256" key="1">
    <source>
        <dbReference type="SAM" id="MobiDB-lite"/>
    </source>
</evidence>
<feature type="compositionally biased region" description="Basic and acidic residues" evidence="1">
    <location>
        <begin position="105"/>
        <end position="115"/>
    </location>
</feature>
<sequence>MSGSNTRTKAKGGQSRTTASNPQNATTLGPAAQTTRKTKNSNRTPLPVMEEPKKRAQDATRNQGRTTGKSVDHQTGQVGEGDVHTAQHKRGGMTSPLTDVPTNEVEIKPELRPDSTLEGSPVVVPTPMGSRASPTVAQPGYDNLPGAFGSNNERRRQVGLENDAPVNRNWCQYNNEEHDSEEQEASEDSSEQEESSGSESENERPSELDEDPTPVQDLHEALRSDCAAYELATREDGEWANPQVDAVQVQEVLSGMNDEQRAVVRVLAHRQTHVALRMMGVSNIDPESEAYLQQYNITVVSIVGGSILQSQEDARATSQNQGQDNTSETFNDQLRNAAAQFGRPHTAPRPHLFDFSGASRNPSRLGTPSATSKPTPNGVGKTLKDRAILQKWRERDMAESGQSNIPDQGIVWDNKGEAREADQRRGASRESSHPQEPPRPPPRDPNPPGGPGGPDDSDDGESEDETPRRNNRTRRGNENHGHSGHRLPEGVKPPQLDIKSVKPYDGDPSMEVLWDWLKSLVIHLETQQLGGPDRDRERKLIIEPVLTGKAKKWYHDHVIEVDSARIWTFTSVILALYDRFIHDSVMQEARSKFEKATFAEGGGTVEGFRDLLESYIRNMTMKPDDYTVRKLFMKRIPHAMRNAILEDHLRMELNTLDELVLSGKAWEDTEHSKKEYAGKETPLTHRLGDRTPGPRDQSRLFLGTRVFLWPKGTHPNRNNHREPDRARLRFSTNMGNGEG</sequence>
<evidence type="ECO:0000313" key="3">
    <source>
        <dbReference type="Proteomes" id="UP001175226"/>
    </source>
</evidence>
<feature type="region of interest" description="Disordered" evidence="1">
    <location>
        <begin position="712"/>
        <end position="739"/>
    </location>
</feature>
<feature type="compositionally biased region" description="Basic and acidic residues" evidence="1">
    <location>
        <begin position="475"/>
        <end position="489"/>
    </location>
</feature>
<proteinExistence type="predicted"/>
<name>A0AA39IUQ1_9AGAR</name>
<evidence type="ECO:0000313" key="2">
    <source>
        <dbReference type="EMBL" id="KAK0430215.1"/>
    </source>
</evidence>
<feature type="region of interest" description="Disordered" evidence="1">
    <location>
        <begin position="343"/>
        <end position="384"/>
    </location>
</feature>
<keyword evidence="3" id="KW-1185">Reference proteome</keyword>
<feature type="compositionally biased region" description="Polar residues" evidence="1">
    <location>
        <begin position="730"/>
        <end position="739"/>
    </location>
</feature>
<feature type="compositionally biased region" description="Polar residues" evidence="1">
    <location>
        <begin position="59"/>
        <end position="77"/>
    </location>
</feature>
<dbReference type="EMBL" id="JAUEPT010000163">
    <property type="protein sequence ID" value="KAK0430215.1"/>
    <property type="molecule type" value="Genomic_DNA"/>
</dbReference>
<dbReference type="AlphaFoldDB" id="A0AA39IUQ1"/>
<comment type="caution">
    <text evidence="2">The sequence shown here is derived from an EMBL/GenBank/DDBJ whole genome shotgun (WGS) entry which is preliminary data.</text>
</comment>
<feature type="compositionally biased region" description="Polar residues" evidence="1">
    <location>
        <begin position="14"/>
        <end position="35"/>
    </location>
</feature>
<feature type="region of interest" description="Disordered" evidence="1">
    <location>
        <begin position="417"/>
        <end position="503"/>
    </location>
</feature>
<feature type="compositionally biased region" description="Acidic residues" evidence="1">
    <location>
        <begin position="178"/>
        <end position="196"/>
    </location>
</feature>
<feature type="region of interest" description="Disordered" evidence="1">
    <location>
        <begin position="1"/>
        <end position="214"/>
    </location>
</feature>
<feature type="compositionally biased region" description="Pro residues" evidence="1">
    <location>
        <begin position="435"/>
        <end position="451"/>
    </location>
</feature>
<feature type="compositionally biased region" description="Basic and acidic residues" evidence="1">
    <location>
        <begin position="417"/>
        <end position="433"/>
    </location>
</feature>
<organism evidence="2 3">
    <name type="scientific">Armillaria borealis</name>
    <dbReference type="NCBI Taxonomy" id="47425"/>
    <lineage>
        <taxon>Eukaryota</taxon>
        <taxon>Fungi</taxon>
        <taxon>Dikarya</taxon>
        <taxon>Basidiomycota</taxon>
        <taxon>Agaricomycotina</taxon>
        <taxon>Agaricomycetes</taxon>
        <taxon>Agaricomycetidae</taxon>
        <taxon>Agaricales</taxon>
        <taxon>Marasmiineae</taxon>
        <taxon>Physalacriaceae</taxon>
        <taxon>Armillaria</taxon>
    </lineage>
</organism>
<dbReference type="Proteomes" id="UP001175226">
    <property type="component" value="Unassembled WGS sequence"/>
</dbReference>
<protein>
    <submittedName>
        <fullName evidence="2">Uncharacterized protein</fullName>
    </submittedName>
</protein>